<dbReference type="AlphaFoldDB" id="A0A9Q1KMT9"/>
<dbReference type="PANTHER" id="PTHR33641">
    <property type="entry name" value="OS06G0133500 PROTEIN"/>
    <property type="match status" value="1"/>
</dbReference>
<evidence type="ECO:0000313" key="2">
    <source>
        <dbReference type="EMBL" id="KAJ8446419.1"/>
    </source>
</evidence>
<evidence type="ECO:0000313" key="3">
    <source>
        <dbReference type="Proteomes" id="UP001153076"/>
    </source>
</evidence>
<proteinExistence type="predicted"/>
<name>A0A9Q1KMT9_9CARY</name>
<reference evidence="2" key="1">
    <citation type="submission" date="2022-04" db="EMBL/GenBank/DDBJ databases">
        <title>Carnegiea gigantea Genome sequencing and assembly v2.</title>
        <authorList>
            <person name="Copetti D."/>
            <person name="Sanderson M.J."/>
            <person name="Burquez A."/>
            <person name="Wojciechowski M.F."/>
        </authorList>
    </citation>
    <scope>NUCLEOTIDE SEQUENCE</scope>
    <source>
        <strain evidence="2">SGP5-SGP5p</strain>
        <tissue evidence="2">Aerial part</tissue>
    </source>
</reference>
<feature type="compositionally biased region" description="Basic and acidic residues" evidence="1">
    <location>
        <begin position="249"/>
        <end position="265"/>
    </location>
</feature>
<feature type="compositionally biased region" description="Basic and acidic residues" evidence="1">
    <location>
        <begin position="139"/>
        <end position="170"/>
    </location>
</feature>
<sequence>MMSIFSPFDAFCAESSGWKLFNFSRRPSSSASNSAAQFDRKSSPPSSSAVNVDRDHENSSRREIANLVMKKDTENSNKIDDRSCQKPMTVTKKRNPSPFDAFSAESNGWKLFNFSSCSSSATQFDRRSSAPPSSSASVDRNHEDCLRRESVTAVKKDAENSNKKIDDRSCRQPMKVTKKKNPRIMDPVPSFRDLTPDPVAASSRISEQSRSQFSQARVWTRLIQTGSCSETRKLFNFSSSTTKFDRKIDNSYSKRENPSKIDDQSGRQQRANSMMKKKTSPRFAVELDGVYCFETVLPY</sequence>
<evidence type="ECO:0000256" key="1">
    <source>
        <dbReference type="SAM" id="MobiDB-lite"/>
    </source>
</evidence>
<organism evidence="2 3">
    <name type="scientific">Carnegiea gigantea</name>
    <dbReference type="NCBI Taxonomy" id="171969"/>
    <lineage>
        <taxon>Eukaryota</taxon>
        <taxon>Viridiplantae</taxon>
        <taxon>Streptophyta</taxon>
        <taxon>Embryophyta</taxon>
        <taxon>Tracheophyta</taxon>
        <taxon>Spermatophyta</taxon>
        <taxon>Magnoliopsida</taxon>
        <taxon>eudicotyledons</taxon>
        <taxon>Gunneridae</taxon>
        <taxon>Pentapetalae</taxon>
        <taxon>Caryophyllales</taxon>
        <taxon>Cactineae</taxon>
        <taxon>Cactaceae</taxon>
        <taxon>Cactoideae</taxon>
        <taxon>Echinocereeae</taxon>
        <taxon>Carnegiea</taxon>
    </lineage>
</organism>
<gene>
    <name evidence="2" type="ORF">Cgig2_019312</name>
</gene>
<comment type="caution">
    <text evidence="2">The sequence shown here is derived from an EMBL/GenBank/DDBJ whole genome shotgun (WGS) entry which is preliminary data.</text>
</comment>
<dbReference type="EMBL" id="JAKOGI010000056">
    <property type="protein sequence ID" value="KAJ8446419.1"/>
    <property type="molecule type" value="Genomic_DNA"/>
</dbReference>
<protein>
    <submittedName>
        <fullName evidence="2">Uncharacterized protein</fullName>
    </submittedName>
</protein>
<feature type="compositionally biased region" description="Low complexity" evidence="1">
    <location>
        <begin position="25"/>
        <end position="35"/>
    </location>
</feature>
<feature type="region of interest" description="Disordered" evidence="1">
    <location>
        <begin position="249"/>
        <end position="278"/>
    </location>
</feature>
<dbReference type="PANTHER" id="PTHR33641:SF15">
    <property type="entry name" value="AVR9_CF-9 RAPIDLY ELICITED PROTEIN"/>
    <property type="match status" value="1"/>
</dbReference>
<feature type="region of interest" description="Disordered" evidence="1">
    <location>
        <begin position="25"/>
        <end position="99"/>
    </location>
</feature>
<dbReference type="OrthoDB" id="751010at2759"/>
<dbReference type="Proteomes" id="UP001153076">
    <property type="component" value="Unassembled WGS sequence"/>
</dbReference>
<feature type="region of interest" description="Disordered" evidence="1">
    <location>
        <begin position="122"/>
        <end position="195"/>
    </location>
</feature>
<accession>A0A9Q1KMT9</accession>
<feature type="compositionally biased region" description="Basic and acidic residues" evidence="1">
    <location>
        <begin position="52"/>
        <end position="84"/>
    </location>
</feature>
<keyword evidence="3" id="KW-1185">Reference proteome</keyword>